<feature type="coiled-coil region" evidence="4">
    <location>
        <begin position="304"/>
        <end position="366"/>
    </location>
</feature>
<keyword evidence="2 3" id="KW-0694">RNA-binding</keyword>
<evidence type="ECO:0000259" key="5">
    <source>
        <dbReference type="PROSITE" id="PS50137"/>
    </source>
</evidence>
<evidence type="ECO:0000256" key="1">
    <source>
        <dbReference type="ARBA" id="ARBA00022737"/>
    </source>
</evidence>
<evidence type="ECO:0000313" key="7">
    <source>
        <dbReference type="Proteomes" id="UP000242715"/>
    </source>
</evidence>
<dbReference type="PANTHER" id="PTHR46031:SF16">
    <property type="entry name" value="DOUBLE-STRANDED RNA-BINDING PROTEIN 4"/>
    <property type="match status" value="1"/>
</dbReference>
<dbReference type="Pfam" id="PF00035">
    <property type="entry name" value="dsrm"/>
    <property type="match status" value="1"/>
</dbReference>
<dbReference type="SUPFAM" id="SSF54768">
    <property type="entry name" value="dsRNA-binding domain-like"/>
    <property type="match status" value="1"/>
</dbReference>
<evidence type="ECO:0000256" key="2">
    <source>
        <dbReference type="ARBA" id="ARBA00022884"/>
    </source>
</evidence>
<protein>
    <recommendedName>
        <fullName evidence="5">DRBM domain-containing protein</fullName>
    </recommendedName>
</protein>
<accession>A0A2Z6N8I2</accession>
<name>A0A2Z6N8I2_TRISU</name>
<organism evidence="6 7">
    <name type="scientific">Trifolium subterraneum</name>
    <name type="common">Subterranean clover</name>
    <dbReference type="NCBI Taxonomy" id="3900"/>
    <lineage>
        <taxon>Eukaryota</taxon>
        <taxon>Viridiplantae</taxon>
        <taxon>Streptophyta</taxon>
        <taxon>Embryophyta</taxon>
        <taxon>Tracheophyta</taxon>
        <taxon>Spermatophyta</taxon>
        <taxon>Magnoliopsida</taxon>
        <taxon>eudicotyledons</taxon>
        <taxon>Gunneridae</taxon>
        <taxon>Pentapetalae</taxon>
        <taxon>rosids</taxon>
        <taxon>fabids</taxon>
        <taxon>Fabales</taxon>
        <taxon>Fabaceae</taxon>
        <taxon>Papilionoideae</taxon>
        <taxon>50 kb inversion clade</taxon>
        <taxon>NPAAA clade</taxon>
        <taxon>Hologalegina</taxon>
        <taxon>IRL clade</taxon>
        <taxon>Trifolieae</taxon>
        <taxon>Trifolium</taxon>
    </lineage>
</organism>
<reference evidence="7" key="1">
    <citation type="journal article" date="2017" name="Front. Plant Sci.">
        <title>Climate Clever Clovers: New Paradigm to Reduce the Environmental Footprint of Ruminants by Breeding Low Methanogenic Forages Utilizing Haplotype Variation.</title>
        <authorList>
            <person name="Kaur P."/>
            <person name="Appels R."/>
            <person name="Bayer P.E."/>
            <person name="Keeble-Gagnere G."/>
            <person name="Wang J."/>
            <person name="Hirakawa H."/>
            <person name="Shirasawa K."/>
            <person name="Vercoe P."/>
            <person name="Stefanova K."/>
            <person name="Durmic Z."/>
            <person name="Nichols P."/>
            <person name="Revell C."/>
            <person name="Isobe S.N."/>
            <person name="Edwards D."/>
            <person name="Erskine W."/>
        </authorList>
    </citation>
    <scope>NUCLEOTIDE SEQUENCE [LARGE SCALE GENOMIC DNA]</scope>
    <source>
        <strain evidence="7">cv. Daliak</strain>
    </source>
</reference>
<gene>
    <name evidence="6" type="ORF">TSUD_146650</name>
</gene>
<sequence length="485" mass="53657">MYKTKLQQLCQQKSWNLPEYETIREGPQHDSRFSTIVTVNSTPFTSSTQLRTVKLSQNDAAMVAFNHFSQQQQPNLIISQPFLPDFSYFPQPVLSASSATSRSQDKMTSFAKIKARRDALETTLNVGEVGSDISNVPVVDLANTLSEDDDVDVGVVHSTVEVTPMEGVVMVADNHGVSDVPLEKRTTEDLGHNGDQIQWPPAKRTRVGADSKGGNEDLNVGSSHQVVVMGSRPAARAPRPPLLLSGHSPKTVDELHSFFNPSDLERLDQMTDVEQRKLMVESLPHVLRLVAMGGFMVSSGGSANAMLYREKESLKEEVARLKKEVDANLEVLHEALGRENDLKEDLRVLKNEKDELLVRVKNSESTIKEHGNPYDLKTKLGVSERALSAMQWDSTEKSSLITALKKDSIDKDVALVSKDLEIKGLQHTCHSLKKELTKSLNDSVNVGTEMFESALLQVEHVKGIQISREEVHPGQALKDGKLVPI</sequence>
<keyword evidence="7" id="KW-1185">Reference proteome</keyword>
<dbReference type="Gene3D" id="3.30.160.20">
    <property type="match status" value="1"/>
</dbReference>
<dbReference type="SMART" id="SM00358">
    <property type="entry name" value="DSRM"/>
    <property type="match status" value="1"/>
</dbReference>
<evidence type="ECO:0000256" key="3">
    <source>
        <dbReference type="PROSITE-ProRule" id="PRU00266"/>
    </source>
</evidence>
<evidence type="ECO:0000313" key="6">
    <source>
        <dbReference type="EMBL" id="GAU27949.1"/>
    </source>
</evidence>
<keyword evidence="4" id="KW-0175">Coiled coil</keyword>
<proteinExistence type="predicted"/>
<dbReference type="OrthoDB" id="5988181at2759"/>
<dbReference type="InterPro" id="IPR014720">
    <property type="entry name" value="dsRBD_dom"/>
</dbReference>
<keyword evidence="1" id="KW-0677">Repeat</keyword>
<dbReference type="PANTHER" id="PTHR46031">
    <property type="match status" value="1"/>
</dbReference>
<dbReference type="Proteomes" id="UP000242715">
    <property type="component" value="Unassembled WGS sequence"/>
</dbReference>
<dbReference type="GO" id="GO:0003723">
    <property type="term" value="F:RNA binding"/>
    <property type="evidence" value="ECO:0007669"/>
    <property type="project" value="UniProtKB-UniRule"/>
</dbReference>
<evidence type="ECO:0000256" key="4">
    <source>
        <dbReference type="SAM" id="Coils"/>
    </source>
</evidence>
<dbReference type="EMBL" id="DF973364">
    <property type="protein sequence ID" value="GAU27949.1"/>
    <property type="molecule type" value="Genomic_DNA"/>
</dbReference>
<feature type="domain" description="DRBM" evidence="5">
    <location>
        <begin position="1"/>
        <end position="70"/>
    </location>
</feature>
<dbReference type="PROSITE" id="PS50137">
    <property type="entry name" value="DS_RBD"/>
    <property type="match status" value="1"/>
</dbReference>
<dbReference type="AlphaFoldDB" id="A0A2Z6N8I2"/>